<dbReference type="EMBL" id="CP011542">
    <property type="protein sequence ID" value="AKK06696.1"/>
    <property type="molecule type" value="Genomic_DNA"/>
</dbReference>
<dbReference type="AlphaFoldDB" id="A0A0G3GZY2"/>
<evidence type="ECO:0000313" key="2">
    <source>
        <dbReference type="Proteomes" id="UP000035199"/>
    </source>
</evidence>
<dbReference type="Proteomes" id="UP000035199">
    <property type="component" value="Chromosome"/>
</dbReference>
<proteinExistence type="predicted"/>
<name>A0A0G3GZY2_9CORY</name>
<keyword evidence="2" id="KW-1185">Reference proteome</keyword>
<sequence>MVWLENLSHGSAGENAKVGFLYSFSVRKAGVSLRNIKGAEMSKFEGRGREVPQRHFRNEGGQRHVKPQLYKDLVI</sequence>
<dbReference type="KEGG" id="cmv:CMUST_11925"/>
<evidence type="ECO:0000313" key="1">
    <source>
        <dbReference type="EMBL" id="AKK06696.1"/>
    </source>
</evidence>
<organism evidence="1 2">
    <name type="scientific">Corynebacterium mustelae</name>
    <dbReference type="NCBI Taxonomy" id="571915"/>
    <lineage>
        <taxon>Bacteria</taxon>
        <taxon>Bacillati</taxon>
        <taxon>Actinomycetota</taxon>
        <taxon>Actinomycetes</taxon>
        <taxon>Mycobacteriales</taxon>
        <taxon>Corynebacteriaceae</taxon>
        <taxon>Corynebacterium</taxon>
    </lineage>
</organism>
<accession>A0A0G3GZY2</accession>
<reference evidence="1 2" key="1">
    <citation type="journal article" date="2015" name="Genome Announc.">
        <title>Complete Genome Sequence of the Type Strain Corynebacterium mustelae DSM 45274, Isolated from Various Tissues of a Male Ferret with Lethal Sepsis.</title>
        <authorList>
            <person name="Ruckert C."/>
            <person name="Eimer J."/>
            <person name="Winkler A."/>
            <person name="Tauch A."/>
        </authorList>
    </citation>
    <scope>NUCLEOTIDE SEQUENCE [LARGE SCALE GENOMIC DNA]</scope>
    <source>
        <strain evidence="1 2">DSM 45274</strain>
    </source>
</reference>
<protein>
    <submittedName>
        <fullName evidence="1">Uncharacterized protein</fullName>
    </submittedName>
</protein>
<reference evidence="2" key="2">
    <citation type="submission" date="2015-05" db="EMBL/GenBank/DDBJ databases">
        <title>Complete genome sequence of Corynebacterium mustelae DSM 45274, isolated from various tissues of a male ferret with lethal sepsis.</title>
        <authorList>
            <person name="Ruckert C."/>
            <person name="Albersmeier A."/>
            <person name="Winkler A."/>
            <person name="Tauch A."/>
        </authorList>
    </citation>
    <scope>NUCLEOTIDE SEQUENCE [LARGE SCALE GENOMIC DNA]</scope>
    <source>
        <strain evidence="2">DSM 45274</strain>
    </source>
</reference>
<dbReference type="PATRIC" id="fig|571915.4.peg.2547"/>
<gene>
    <name evidence="1" type="ORF">CMUST_11925</name>
</gene>